<keyword evidence="2" id="KW-0472">Membrane</keyword>
<evidence type="ECO:0000256" key="1">
    <source>
        <dbReference type="SAM" id="MobiDB-lite"/>
    </source>
</evidence>
<protein>
    <submittedName>
        <fullName evidence="4">Uncharacterized protein LOC111105431 isoform X1</fullName>
    </submittedName>
</protein>
<dbReference type="GeneID" id="111105431"/>
<evidence type="ECO:0000313" key="3">
    <source>
        <dbReference type="Proteomes" id="UP000694844"/>
    </source>
</evidence>
<keyword evidence="2" id="KW-0812">Transmembrane</keyword>
<accession>A0A8B8AW69</accession>
<feature type="region of interest" description="Disordered" evidence="1">
    <location>
        <begin position="175"/>
        <end position="195"/>
    </location>
</feature>
<organism evidence="3 4">
    <name type="scientific">Crassostrea virginica</name>
    <name type="common">Eastern oyster</name>
    <dbReference type="NCBI Taxonomy" id="6565"/>
    <lineage>
        <taxon>Eukaryota</taxon>
        <taxon>Metazoa</taxon>
        <taxon>Spiralia</taxon>
        <taxon>Lophotrochozoa</taxon>
        <taxon>Mollusca</taxon>
        <taxon>Bivalvia</taxon>
        <taxon>Autobranchia</taxon>
        <taxon>Pteriomorphia</taxon>
        <taxon>Ostreida</taxon>
        <taxon>Ostreoidea</taxon>
        <taxon>Ostreidae</taxon>
        <taxon>Crassostrea</taxon>
    </lineage>
</organism>
<reference evidence="4" key="1">
    <citation type="submission" date="2025-08" db="UniProtKB">
        <authorList>
            <consortium name="RefSeq"/>
        </authorList>
    </citation>
    <scope>IDENTIFICATION</scope>
    <source>
        <tissue evidence="4">Whole sample</tissue>
    </source>
</reference>
<name>A0A8B8AW69_CRAVI</name>
<proteinExistence type="predicted"/>
<dbReference type="KEGG" id="cvn:111105431"/>
<dbReference type="AlphaFoldDB" id="A0A8B8AW69"/>
<dbReference type="OrthoDB" id="6209587at2759"/>
<evidence type="ECO:0000256" key="2">
    <source>
        <dbReference type="SAM" id="Phobius"/>
    </source>
</evidence>
<sequence length="246" mass="28162">MQQPCNLLLFLSICRMHFKAILPALKYTHLYTMTMPSTVFVFICIATQGMSQIVRLSNCSICDETFRVVSSCPANAKDYTKASKRCSPYRVSSHKQYELHCVRNTRRTKLIEVCAVPSRLFGYCPQYDSVGHVIQMDLSVECNATSGLIYYNSSDSFLCNTICFQLELKTTTENNNTQQSVTDTPDNKKNKMPTSKNENGTLVIVAVSFPLIIIICVYIYWYKKRRHKDEDDPEALDLRDLEDNLN</sequence>
<keyword evidence="2" id="KW-1133">Transmembrane helix</keyword>
<dbReference type="RefSeq" id="XP_022295430.1">
    <property type="nucleotide sequence ID" value="XM_022439722.1"/>
</dbReference>
<evidence type="ECO:0000313" key="4">
    <source>
        <dbReference type="RefSeq" id="XP_022295430.1"/>
    </source>
</evidence>
<feature type="transmembrane region" description="Helical" evidence="2">
    <location>
        <begin position="200"/>
        <end position="221"/>
    </location>
</feature>
<gene>
    <name evidence="4" type="primary">LOC111105431</name>
</gene>
<dbReference type="Proteomes" id="UP000694844">
    <property type="component" value="Chromosome 7"/>
</dbReference>
<keyword evidence="3" id="KW-1185">Reference proteome</keyword>